<keyword evidence="1" id="KW-1133">Transmembrane helix</keyword>
<evidence type="ECO:0000313" key="3">
    <source>
        <dbReference type="Proteomes" id="UP000026962"/>
    </source>
</evidence>
<feature type="transmembrane region" description="Helical" evidence="1">
    <location>
        <begin position="48"/>
        <end position="66"/>
    </location>
</feature>
<reference evidence="2" key="1">
    <citation type="submission" date="2015-04" db="UniProtKB">
        <authorList>
            <consortium name="EnsemblPlants"/>
        </authorList>
    </citation>
    <scope>IDENTIFICATION</scope>
</reference>
<organism evidence="2">
    <name type="scientific">Oryza punctata</name>
    <name type="common">Red rice</name>
    <dbReference type="NCBI Taxonomy" id="4537"/>
    <lineage>
        <taxon>Eukaryota</taxon>
        <taxon>Viridiplantae</taxon>
        <taxon>Streptophyta</taxon>
        <taxon>Embryophyta</taxon>
        <taxon>Tracheophyta</taxon>
        <taxon>Spermatophyta</taxon>
        <taxon>Magnoliopsida</taxon>
        <taxon>Liliopsida</taxon>
        <taxon>Poales</taxon>
        <taxon>Poaceae</taxon>
        <taxon>BOP clade</taxon>
        <taxon>Oryzoideae</taxon>
        <taxon>Oryzeae</taxon>
        <taxon>Oryzinae</taxon>
        <taxon>Oryza</taxon>
    </lineage>
</organism>
<keyword evidence="1" id="KW-0812">Transmembrane</keyword>
<dbReference type="EnsemblPlants" id="OPUNC05G24010.1">
    <property type="protein sequence ID" value="OPUNC05G24010.1"/>
    <property type="gene ID" value="OPUNC05G24010"/>
</dbReference>
<protein>
    <submittedName>
        <fullName evidence="2">Uncharacterized protein</fullName>
    </submittedName>
</protein>
<dbReference type="Gramene" id="OPUNC05G24010.1">
    <property type="protein sequence ID" value="OPUNC05G24010.1"/>
    <property type="gene ID" value="OPUNC05G24010"/>
</dbReference>
<reference evidence="2" key="2">
    <citation type="submission" date="2018-05" db="EMBL/GenBank/DDBJ databases">
        <title>OpunRS2 (Oryza punctata Reference Sequence Version 2).</title>
        <authorList>
            <person name="Zhang J."/>
            <person name="Kudrna D."/>
            <person name="Lee S."/>
            <person name="Talag J."/>
            <person name="Welchert J."/>
            <person name="Wing R.A."/>
        </authorList>
    </citation>
    <scope>NUCLEOTIDE SEQUENCE [LARGE SCALE GENOMIC DNA]</scope>
</reference>
<evidence type="ECO:0000313" key="2">
    <source>
        <dbReference type="EnsemblPlants" id="OPUNC05G24010.1"/>
    </source>
</evidence>
<keyword evidence="3" id="KW-1185">Reference proteome</keyword>
<accession>A0A0E0L5Y8</accession>
<proteinExistence type="predicted"/>
<evidence type="ECO:0000256" key="1">
    <source>
        <dbReference type="SAM" id="Phobius"/>
    </source>
</evidence>
<dbReference type="Proteomes" id="UP000026962">
    <property type="component" value="Chromosome 5"/>
</dbReference>
<keyword evidence="1" id="KW-0472">Membrane</keyword>
<dbReference type="HOGENOM" id="CLU_2744387_0_0_1"/>
<name>A0A0E0L5Y8_ORYPU</name>
<sequence length="71" mass="7775">MYLADAPTITSTSTASEVSARVADEYFTVDVSTETQCKSGGTIARGMSYFLLMIKQMVGLFLLVWIKKEAT</sequence>
<dbReference type="AlphaFoldDB" id="A0A0E0L5Y8"/>